<sequence length="240" mass="25523">MGLAAAAFIAGGMVQHQRVLLAFVQLTDRDVTDDLKAQAEAALQEAARLRAEAEALEDRSPEAIALRAEQEAVIAAAGRARSEPVSRGDGGSLKEDLVGTRYVLSFDIGREKGTWMPPQWGASGARLNVDVLVEFGPSGTFAEVALKSPFVATDVAGIAWSVEGARGTGSLQQSTLRFSLQTSGAARGDVSIPAGPIYCSVPAWGARLSRSRGMVTVRQKRWGIREESRILGVFSAQRVE</sequence>
<evidence type="ECO:0000313" key="2">
    <source>
        <dbReference type="EMBL" id="KAG5189510.1"/>
    </source>
</evidence>
<evidence type="ECO:0000313" key="3">
    <source>
        <dbReference type="Proteomes" id="UP000664859"/>
    </source>
</evidence>
<organism evidence="2 3">
    <name type="scientific">Tribonema minus</name>
    <dbReference type="NCBI Taxonomy" id="303371"/>
    <lineage>
        <taxon>Eukaryota</taxon>
        <taxon>Sar</taxon>
        <taxon>Stramenopiles</taxon>
        <taxon>Ochrophyta</taxon>
        <taxon>PX clade</taxon>
        <taxon>Xanthophyceae</taxon>
        <taxon>Tribonematales</taxon>
        <taxon>Tribonemataceae</taxon>
        <taxon>Tribonema</taxon>
    </lineage>
</organism>
<evidence type="ECO:0000256" key="1">
    <source>
        <dbReference type="SAM" id="Coils"/>
    </source>
</evidence>
<dbReference type="AlphaFoldDB" id="A0A835Z9I2"/>
<reference evidence="2" key="1">
    <citation type="submission" date="2021-02" db="EMBL/GenBank/DDBJ databases">
        <title>First Annotated Genome of the Yellow-green Alga Tribonema minus.</title>
        <authorList>
            <person name="Mahan K.M."/>
        </authorList>
    </citation>
    <scope>NUCLEOTIDE SEQUENCE</scope>
    <source>
        <strain evidence="2">UTEX B ZZ1240</strain>
    </source>
</reference>
<dbReference type="OrthoDB" id="45740at2759"/>
<accession>A0A835Z9I2</accession>
<name>A0A835Z9I2_9STRA</name>
<comment type="caution">
    <text evidence="2">The sequence shown here is derived from an EMBL/GenBank/DDBJ whole genome shotgun (WGS) entry which is preliminary data.</text>
</comment>
<proteinExistence type="predicted"/>
<protein>
    <submittedName>
        <fullName evidence="2">Uncharacterized protein</fullName>
    </submittedName>
</protein>
<dbReference type="Proteomes" id="UP000664859">
    <property type="component" value="Unassembled WGS sequence"/>
</dbReference>
<keyword evidence="3" id="KW-1185">Reference proteome</keyword>
<gene>
    <name evidence="2" type="ORF">JKP88DRAFT_301476</name>
</gene>
<keyword evidence="1" id="KW-0175">Coiled coil</keyword>
<dbReference type="EMBL" id="JAFCMP010000048">
    <property type="protein sequence ID" value="KAG5189510.1"/>
    <property type="molecule type" value="Genomic_DNA"/>
</dbReference>
<feature type="coiled-coil region" evidence="1">
    <location>
        <begin position="32"/>
        <end position="59"/>
    </location>
</feature>